<dbReference type="InterPro" id="IPR003660">
    <property type="entry name" value="HAMP_dom"/>
</dbReference>
<dbReference type="Gene3D" id="6.10.340.10">
    <property type="match status" value="1"/>
</dbReference>
<dbReference type="CDD" id="cd01948">
    <property type="entry name" value="EAL"/>
    <property type="match status" value="1"/>
</dbReference>
<dbReference type="CDD" id="cd06225">
    <property type="entry name" value="HAMP"/>
    <property type="match status" value="1"/>
</dbReference>
<dbReference type="AlphaFoldDB" id="A0A5C1PZZ9"/>
<dbReference type="GO" id="GO:0007165">
    <property type="term" value="P:signal transduction"/>
    <property type="evidence" value="ECO:0007669"/>
    <property type="project" value="InterPro"/>
</dbReference>
<keyword evidence="8" id="KW-1185">Reference proteome</keyword>
<gene>
    <name evidence="5" type="ORF">ABIC99_000137</name>
    <name evidence="6" type="ORF">EWH46_10970</name>
</gene>
<dbReference type="Gene3D" id="3.20.20.450">
    <property type="entry name" value="EAL domain"/>
    <property type="match status" value="1"/>
</dbReference>
<evidence type="ECO:0000256" key="1">
    <source>
        <dbReference type="SAM" id="Phobius"/>
    </source>
</evidence>
<dbReference type="SMART" id="SM00267">
    <property type="entry name" value="GGDEF"/>
    <property type="match status" value="1"/>
</dbReference>
<feature type="domain" description="EAL" evidence="2">
    <location>
        <begin position="669"/>
        <end position="923"/>
    </location>
</feature>
<dbReference type="EMBL" id="CP035708">
    <property type="protein sequence ID" value="QEN01245.1"/>
    <property type="molecule type" value="Genomic_DNA"/>
</dbReference>
<dbReference type="RefSeq" id="WP_149503944.1">
    <property type="nucleotide sequence ID" value="NZ_CP035708.1"/>
</dbReference>
<dbReference type="Pfam" id="PF00990">
    <property type="entry name" value="GGDEF"/>
    <property type="match status" value="1"/>
</dbReference>
<evidence type="ECO:0000313" key="8">
    <source>
        <dbReference type="Proteomes" id="UP001549111"/>
    </source>
</evidence>
<feature type="transmembrane region" description="Helical" evidence="1">
    <location>
        <begin position="25"/>
        <end position="47"/>
    </location>
</feature>
<dbReference type="Pfam" id="PF00563">
    <property type="entry name" value="EAL"/>
    <property type="match status" value="1"/>
</dbReference>
<dbReference type="InterPro" id="IPR043128">
    <property type="entry name" value="Rev_trsase/Diguanyl_cyclase"/>
</dbReference>
<dbReference type="EMBL" id="JBEPLS010000001">
    <property type="protein sequence ID" value="MET3602361.1"/>
    <property type="molecule type" value="Genomic_DNA"/>
</dbReference>
<dbReference type="SUPFAM" id="SSF55073">
    <property type="entry name" value="Nucleotide cyclase"/>
    <property type="match status" value="1"/>
</dbReference>
<reference evidence="6 7" key="1">
    <citation type="submission" date="2019-02" db="EMBL/GenBank/DDBJ databases">
        <title>Complete Genome Sequence and Methylome Analysis of Sphaerotilus natans subsp. sulfidivorans D-507.</title>
        <authorList>
            <person name="Fomenkov A."/>
            <person name="Gridneva E."/>
            <person name="Smolyakov D."/>
            <person name="Dubinina G."/>
            <person name="Vincze T."/>
            <person name="Grabovich M."/>
            <person name="Roberts R.J."/>
        </authorList>
    </citation>
    <scope>NUCLEOTIDE SEQUENCE [LARGE SCALE GENOMIC DNA]</scope>
    <source>
        <strain evidence="6 7">D-507</strain>
    </source>
</reference>
<dbReference type="Proteomes" id="UP001549111">
    <property type="component" value="Unassembled WGS sequence"/>
</dbReference>
<dbReference type="PROSITE" id="PS50885">
    <property type="entry name" value="HAMP"/>
    <property type="match status" value="1"/>
</dbReference>
<dbReference type="PROSITE" id="PS50883">
    <property type="entry name" value="EAL"/>
    <property type="match status" value="1"/>
</dbReference>
<evidence type="ECO:0000259" key="3">
    <source>
        <dbReference type="PROSITE" id="PS50885"/>
    </source>
</evidence>
<keyword evidence="1" id="KW-0812">Transmembrane</keyword>
<evidence type="ECO:0000313" key="5">
    <source>
        <dbReference type="EMBL" id="MET3602361.1"/>
    </source>
</evidence>
<keyword evidence="1" id="KW-1133">Transmembrane helix</keyword>
<dbReference type="Pfam" id="PF00672">
    <property type="entry name" value="HAMP"/>
    <property type="match status" value="1"/>
</dbReference>
<evidence type="ECO:0000259" key="2">
    <source>
        <dbReference type="PROSITE" id="PS50883"/>
    </source>
</evidence>
<dbReference type="SUPFAM" id="SSF158472">
    <property type="entry name" value="HAMP domain-like"/>
    <property type="match status" value="1"/>
</dbReference>
<dbReference type="SMART" id="SM00304">
    <property type="entry name" value="HAMP"/>
    <property type="match status" value="1"/>
</dbReference>
<dbReference type="PANTHER" id="PTHR44757">
    <property type="entry name" value="DIGUANYLATE CYCLASE DGCP"/>
    <property type="match status" value="1"/>
</dbReference>
<proteinExistence type="predicted"/>
<dbReference type="KEGG" id="snn:EWH46_10970"/>
<keyword evidence="1" id="KW-0472">Membrane</keyword>
<dbReference type="FunFam" id="3.20.20.450:FF:000001">
    <property type="entry name" value="Cyclic di-GMP phosphodiesterase yahA"/>
    <property type="match status" value="1"/>
</dbReference>
<dbReference type="InterPro" id="IPR029787">
    <property type="entry name" value="Nucleotide_cyclase"/>
</dbReference>
<dbReference type="PROSITE" id="PS50887">
    <property type="entry name" value="GGDEF"/>
    <property type="match status" value="1"/>
</dbReference>
<dbReference type="InterPro" id="IPR000160">
    <property type="entry name" value="GGDEF_dom"/>
</dbReference>
<dbReference type="OrthoDB" id="9813903at2"/>
<dbReference type="Proteomes" id="UP000323522">
    <property type="component" value="Chromosome"/>
</dbReference>
<evidence type="ECO:0000313" key="7">
    <source>
        <dbReference type="Proteomes" id="UP000323522"/>
    </source>
</evidence>
<dbReference type="GO" id="GO:0016020">
    <property type="term" value="C:membrane"/>
    <property type="evidence" value="ECO:0007669"/>
    <property type="project" value="InterPro"/>
</dbReference>
<dbReference type="InterPro" id="IPR035919">
    <property type="entry name" value="EAL_sf"/>
</dbReference>
<name>A0A5C1PZZ9_9BURK</name>
<dbReference type="PANTHER" id="PTHR44757:SF2">
    <property type="entry name" value="BIOFILM ARCHITECTURE MAINTENANCE PROTEIN MBAA"/>
    <property type="match status" value="1"/>
</dbReference>
<accession>A0A5C1PZZ9</accession>
<dbReference type="SMART" id="SM00052">
    <property type="entry name" value="EAL"/>
    <property type="match status" value="1"/>
</dbReference>
<evidence type="ECO:0000259" key="4">
    <source>
        <dbReference type="PROSITE" id="PS50887"/>
    </source>
</evidence>
<dbReference type="InterPro" id="IPR001633">
    <property type="entry name" value="EAL_dom"/>
</dbReference>
<dbReference type="SUPFAM" id="SSF141868">
    <property type="entry name" value="EAL domain-like"/>
    <property type="match status" value="1"/>
</dbReference>
<evidence type="ECO:0000313" key="6">
    <source>
        <dbReference type="EMBL" id="QEN01245.1"/>
    </source>
</evidence>
<dbReference type="InterPro" id="IPR052155">
    <property type="entry name" value="Biofilm_reg_signaling"/>
</dbReference>
<reference evidence="5 8" key="2">
    <citation type="submission" date="2024-06" db="EMBL/GenBank/DDBJ databases">
        <title>Genomic Encyclopedia of Type Strains, Phase IV (KMG-IV): sequencing the most valuable type-strain genomes for metagenomic binning, comparative biology and taxonomic classification.</title>
        <authorList>
            <person name="Goeker M."/>
        </authorList>
    </citation>
    <scope>NUCLEOTIDE SEQUENCE [LARGE SCALE GENOMIC DNA]</scope>
    <source>
        <strain evidence="5 8">D-501</strain>
    </source>
</reference>
<sequence length="932" mass="101987">MTDPSSSLTAPRRPRWRLPLLGSPLARRILLLFLVAATVPLLLLGAGSSRMLELLERQAGQREQELLLRGVALQVRERLLVARDQMHSWPVPAGETAELPALPGLGRQFVRALHLDGRGARLAGDDLLREMAAPLPAVTPDRAQLLVRERNGRTALMILLPVEPAGLWLAELSPAHLWQPLLDAGLDGAAWCVQDGQGLMLHCPAVPQTGAQASGQAARLHARWPLFLEGDFLLASAGDWIFDLSAPVEPVLLAGQSIRRLVTGTLAGTLLLVLLLSVSMIRRTLGPLQQLRRGVRRVEQLEAGARVEVRGSDEFAELGRAFNRMAERIADQFVSLELLASVDRDIVGRQPVDELFRRMLVEAIGRLDARAMALARIEPGRMPRLLLQWNDRQHLHKIRRSVRVLTPPEHQMLLALQDDGAWPQACAWSQALGEDLQAFPLRWQSRTLGVMLLAWPREPGALARRRATDLRDRLAVALAAELRERELTWQAGHDDLTGLLNRNGLHQLLDARLGDPEASEPSASTAQAELALLFIDLDHFKSVNDSLGHGLGDELLRQAADRIEACVPARSPVARPGGDEFVVVLEAADAADAAEVATAICRRMALPFQVGGREHFLGASIGIALAPLHGRSRSVLMRHADMAMYSAKEGGRGRHAMFEEPLDARLHERGALLADLRQAVARRELLLHYQPRVAAADGGIRSAEALVRWQHPGRGLVPPGVFIPLAEESDLIESIGSWVLDEACRQLALWRRQGRVLDRLSVNVSPRQLQSGRLVETVEAALLRHGVPWRQLELEVTESLLVGDARQASAQLAELRQRGVLIALDDFGTGYSSLATLRDLPIDVMKVDRAFVRDLGSDASAQAITRAILTLAQSLGKHSVAEGIEGEAQAAALRQLGCDELQGYLFGRPMPAAEFEQRLPQISAAVAASVTD</sequence>
<organism evidence="6 7">
    <name type="scientific">Sphaerotilus sulfidivorans</name>
    <dbReference type="NCBI Taxonomy" id="639200"/>
    <lineage>
        <taxon>Bacteria</taxon>
        <taxon>Pseudomonadati</taxon>
        <taxon>Pseudomonadota</taxon>
        <taxon>Betaproteobacteria</taxon>
        <taxon>Burkholderiales</taxon>
        <taxon>Sphaerotilaceae</taxon>
        <taxon>Sphaerotilus</taxon>
    </lineage>
</organism>
<dbReference type="CDD" id="cd01949">
    <property type="entry name" value="GGDEF"/>
    <property type="match status" value="1"/>
</dbReference>
<dbReference type="NCBIfam" id="TIGR00254">
    <property type="entry name" value="GGDEF"/>
    <property type="match status" value="1"/>
</dbReference>
<feature type="domain" description="GGDEF" evidence="4">
    <location>
        <begin position="528"/>
        <end position="660"/>
    </location>
</feature>
<dbReference type="Gene3D" id="3.30.70.270">
    <property type="match status" value="1"/>
</dbReference>
<feature type="transmembrane region" description="Helical" evidence="1">
    <location>
        <begin position="261"/>
        <end position="281"/>
    </location>
</feature>
<protein>
    <submittedName>
        <fullName evidence="5">Diguanylate cyclase (GGDEF)-like protein</fullName>
    </submittedName>
    <submittedName>
        <fullName evidence="6">EAL domain-containing protein</fullName>
    </submittedName>
</protein>
<feature type="domain" description="HAMP" evidence="3">
    <location>
        <begin position="282"/>
        <end position="334"/>
    </location>
</feature>